<evidence type="ECO:0000313" key="4">
    <source>
        <dbReference type="Proteomes" id="UP000001542"/>
    </source>
</evidence>
<evidence type="ECO:0000256" key="2">
    <source>
        <dbReference type="SAM" id="MobiDB-lite"/>
    </source>
</evidence>
<dbReference type="KEGG" id="tva:4761256"/>
<accession>A2EV97</accession>
<evidence type="ECO:0000313" key="3">
    <source>
        <dbReference type="EMBL" id="EAY03411.1"/>
    </source>
</evidence>
<dbReference type="RefSeq" id="XP_001315634.1">
    <property type="nucleotide sequence ID" value="XM_001315599.1"/>
</dbReference>
<organism evidence="3 4">
    <name type="scientific">Trichomonas vaginalis (strain ATCC PRA-98 / G3)</name>
    <dbReference type="NCBI Taxonomy" id="412133"/>
    <lineage>
        <taxon>Eukaryota</taxon>
        <taxon>Metamonada</taxon>
        <taxon>Parabasalia</taxon>
        <taxon>Trichomonadida</taxon>
        <taxon>Trichomonadidae</taxon>
        <taxon>Trichomonas</taxon>
    </lineage>
</organism>
<dbReference type="EMBL" id="DS113505">
    <property type="protein sequence ID" value="EAY03411.1"/>
    <property type="molecule type" value="Genomic_DNA"/>
</dbReference>
<dbReference type="InParanoid" id="A2EV97"/>
<dbReference type="VEuPathDB" id="TrichDB:TVAGG3_0032660"/>
<feature type="region of interest" description="Disordered" evidence="2">
    <location>
        <begin position="1"/>
        <end position="24"/>
    </location>
</feature>
<sequence>MSTSTSARRKGLAPLRSVQTKTDISPKLKIPRSTFTEASKNKNQISMNELIRNKQKKQQLLENKTNIIAKIARYEQLFTYKPKDKDNVRILKVLKPSIAEVKRDIRQRKRDIKRIRNSDITASITENQEEIKMLHLEIVRLNEEKHKVYKEIDEAQANLDELISMYAPRRMRRSKQNISELREKIRETEQAIDIIEHPEKYFASSEEESKRKKDEEQMRKELISLIKKTKKQRIDEENKIREIENELYSGKYENQFYSC</sequence>
<gene>
    <name evidence="3" type="ORF">TVAG_043570</name>
</gene>
<keyword evidence="4" id="KW-1185">Reference proteome</keyword>
<dbReference type="VEuPathDB" id="TrichDB:TVAG_043570"/>
<reference evidence="3" key="2">
    <citation type="journal article" date="2007" name="Science">
        <title>Draft genome sequence of the sexually transmitted pathogen Trichomonas vaginalis.</title>
        <authorList>
            <person name="Carlton J.M."/>
            <person name="Hirt R.P."/>
            <person name="Silva J.C."/>
            <person name="Delcher A.L."/>
            <person name="Schatz M."/>
            <person name="Zhao Q."/>
            <person name="Wortman J.R."/>
            <person name="Bidwell S.L."/>
            <person name="Alsmark U.C.M."/>
            <person name="Besteiro S."/>
            <person name="Sicheritz-Ponten T."/>
            <person name="Noel C.J."/>
            <person name="Dacks J.B."/>
            <person name="Foster P.G."/>
            <person name="Simillion C."/>
            <person name="Van de Peer Y."/>
            <person name="Miranda-Saavedra D."/>
            <person name="Barton G.J."/>
            <person name="Westrop G.D."/>
            <person name="Mueller S."/>
            <person name="Dessi D."/>
            <person name="Fiori P.L."/>
            <person name="Ren Q."/>
            <person name="Paulsen I."/>
            <person name="Zhang H."/>
            <person name="Bastida-Corcuera F.D."/>
            <person name="Simoes-Barbosa A."/>
            <person name="Brown M.T."/>
            <person name="Hayes R.D."/>
            <person name="Mukherjee M."/>
            <person name="Okumura C.Y."/>
            <person name="Schneider R."/>
            <person name="Smith A.J."/>
            <person name="Vanacova S."/>
            <person name="Villalvazo M."/>
            <person name="Haas B.J."/>
            <person name="Pertea M."/>
            <person name="Feldblyum T.V."/>
            <person name="Utterback T.R."/>
            <person name="Shu C.L."/>
            <person name="Osoegawa K."/>
            <person name="de Jong P.J."/>
            <person name="Hrdy I."/>
            <person name="Horvathova L."/>
            <person name="Zubacova Z."/>
            <person name="Dolezal P."/>
            <person name="Malik S.B."/>
            <person name="Logsdon J.M. Jr."/>
            <person name="Henze K."/>
            <person name="Gupta A."/>
            <person name="Wang C.C."/>
            <person name="Dunne R.L."/>
            <person name="Upcroft J.A."/>
            <person name="Upcroft P."/>
            <person name="White O."/>
            <person name="Salzberg S.L."/>
            <person name="Tang P."/>
            <person name="Chiu C.-H."/>
            <person name="Lee Y.-S."/>
            <person name="Embley T.M."/>
            <person name="Coombs G.H."/>
            <person name="Mottram J.C."/>
            <person name="Tachezy J."/>
            <person name="Fraser-Liggett C.M."/>
            <person name="Johnson P.J."/>
        </authorList>
    </citation>
    <scope>NUCLEOTIDE SEQUENCE [LARGE SCALE GENOMIC DNA]</scope>
    <source>
        <strain evidence="3">G3</strain>
    </source>
</reference>
<name>A2EV97_TRIV3</name>
<evidence type="ECO:0000256" key="1">
    <source>
        <dbReference type="SAM" id="Coils"/>
    </source>
</evidence>
<feature type="coiled-coil region" evidence="1">
    <location>
        <begin position="47"/>
        <end position="246"/>
    </location>
</feature>
<dbReference type="Proteomes" id="UP000001542">
    <property type="component" value="Unassembled WGS sequence"/>
</dbReference>
<proteinExistence type="predicted"/>
<dbReference type="SMR" id="A2EV97"/>
<reference evidence="3" key="1">
    <citation type="submission" date="2006-10" db="EMBL/GenBank/DDBJ databases">
        <authorList>
            <person name="Amadeo P."/>
            <person name="Zhao Q."/>
            <person name="Wortman J."/>
            <person name="Fraser-Liggett C."/>
            <person name="Carlton J."/>
        </authorList>
    </citation>
    <scope>NUCLEOTIDE SEQUENCE</scope>
    <source>
        <strain evidence="3">G3</strain>
    </source>
</reference>
<keyword evidence="1" id="KW-0175">Coiled coil</keyword>
<dbReference type="AlphaFoldDB" id="A2EV97"/>
<protein>
    <submittedName>
        <fullName evidence="3">Uncharacterized protein</fullName>
    </submittedName>
</protein>